<dbReference type="InterPro" id="IPR012902">
    <property type="entry name" value="N_methyl_site"/>
</dbReference>
<dbReference type="InterPro" id="IPR000983">
    <property type="entry name" value="Bac_GSPG_pilin"/>
</dbReference>
<dbReference type="Pfam" id="PF07963">
    <property type="entry name" value="N_methyl"/>
    <property type="match status" value="1"/>
</dbReference>
<dbReference type="EMBL" id="CP007139">
    <property type="protein sequence ID" value="AIE83745.1"/>
    <property type="molecule type" value="Genomic_DNA"/>
</dbReference>
<accession>A0A068NLU9</accession>
<dbReference type="KEGG" id="fgi:OP10G_0377"/>
<dbReference type="Gene3D" id="3.30.700.10">
    <property type="entry name" value="Glycoprotein, Type 4 Pilin"/>
    <property type="match status" value="1"/>
</dbReference>
<dbReference type="OrthoDB" id="187884at2"/>
<sequence length="291" mass="30423">MKKAFTLIELLVVIAIIAILAAILFPVFAQAKAAAKKTSCLSNIKQMGTAAQLYLGDNDDTYPVNSWSEPSGFTFSNTHYWYFGLVLKSGSAAVLDPSAGTLYPYQKNGAIVNCPDGTNLKPSSGGAPFTIDASNAPLGYDKNILIVYGQSTSGAAYGPFPGATQWDDVSNSILLADSGFADSNYSGTAYPAGSSFNGLNLPKSTFSGNARNCGSANIQGRHSTIANIAMQDTHAKGFKPFVPPNTTTTFCSHASTGYLIGPGTSITPGSPAPSGTNFYYVPDKTASNPYN</sequence>
<dbReference type="Proteomes" id="UP000027982">
    <property type="component" value="Chromosome"/>
</dbReference>
<dbReference type="eggNOG" id="COG2165">
    <property type="taxonomic scope" value="Bacteria"/>
</dbReference>
<dbReference type="GO" id="GO:0015628">
    <property type="term" value="P:protein secretion by the type II secretion system"/>
    <property type="evidence" value="ECO:0007669"/>
    <property type="project" value="InterPro"/>
</dbReference>
<evidence type="ECO:0008006" key="4">
    <source>
        <dbReference type="Google" id="ProtNLM"/>
    </source>
</evidence>
<dbReference type="PRINTS" id="PR00813">
    <property type="entry name" value="BCTERIALGSPG"/>
</dbReference>
<dbReference type="STRING" id="661478.OP10G_0377"/>
<gene>
    <name evidence="2" type="ORF">OP10G_0377</name>
</gene>
<protein>
    <recommendedName>
        <fullName evidence="4">Prepilin-type N-terminal cleavage/methylation domain-containing protein</fullName>
    </recommendedName>
</protein>
<proteinExistence type="predicted"/>
<keyword evidence="1" id="KW-0488">Methylation</keyword>
<dbReference type="RefSeq" id="WP_025227585.1">
    <property type="nucleotide sequence ID" value="NZ_CP007139.1"/>
</dbReference>
<evidence type="ECO:0000256" key="1">
    <source>
        <dbReference type="ARBA" id="ARBA00022481"/>
    </source>
</evidence>
<evidence type="ECO:0000313" key="3">
    <source>
        <dbReference type="Proteomes" id="UP000027982"/>
    </source>
</evidence>
<reference evidence="2 3" key="1">
    <citation type="journal article" date="2014" name="PLoS ONE">
        <title>The first complete genome sequence of the class fimbriimonadia in the phylum armatimonadetes.</title>
        <authorList>
            <person name="Hu Z.Y."/>
            <person name="Wang Y.Z."/>
            <person name="Im W.T."/>
            <person name="Wang S.Y."/>
            <person name="Zhao G.P."/>
            <person name="Zheng H.J."/>
            <person name="Quan Z.X."/>
        </authorList>
    </citation>
    <scope>NUCLEOTIDE SEQUENCE [LARGE SCALE GENOMIC DNA]</scope>
    <source>
        <strain evidence="2">Gsoil 348</strain>
    </source>
</reference>
<dbReference type="HOGENOM" id="CLU_041661_1_1_0"/>
<organism evidence="2 3">
    <name type="scientific">Fimbriimonas ginsengisoli Gsoil 348</name>
    <dbReference type="NCBI Taxonomy" id="661478"/>
    <lineage>
        <taxon>Bacteria</taxon>
        <taxon>Bacillati</taxon>
        <taxon>Armatimonadota</taxon>
        <taxon>Fimbriimonadia</taxon>
        <taxon>Fimbriimonadales</taxon>
        <taxon>Fimbriimonadaceae</taxon>
        <taxon>Fimbriimonas</taxon>
    </lineage>
</organism>
<dbReference type="PANTHER" id="PTHR30093">
    <property type="entry name" value="GENERAL SECRETION PATHWAY PROTEIN G"/>
    <property type="match status" value="1"/>
</dbReference>
<dbReference type="InterPro" id="IPR045584">
    <property type="entry name" value="Pilin-like"/>
</dbReference>
<name>A0A068NLU9_FIMGI</name>
<evidence type="ECO:0000313" key="2">
    <source>
        <dbReference type="EMBL" id="AIE83745.1"/>
    </source>
</evidence>
<dbReference type="AlphaFoldDB" id="A0A068NLU9"/>
<dbReference type="NCBIfam" id="TIGR02532">
    <property type="entry name" value="IV_pilin_GFxxxE"/>
    <property type="match status" value="1"/>
</dbReference>
<dbReference type="SUPFAM" id="SSF54523">
    <property type="entry name" value="Pili subunits"/>
    <property type="match status" value="1"/>
</dbReference>
<dbReference type="GO" id="GO:0015627">
    <property type="term" value="C:type II protein secretion system complex"/>
    <property type="evidence" value="ECO:0007669"/>
    <property type="project" value="InterPro"/>
</dbReference>
<keyword evidence="3" id="KW-1185">Reference proteome</keyword>